<organism evidence="2 3">
    <name type="scientific">[Mycobacterium] manitobense</name>
    <dbReference type="NCBI Taxonomy" id="190147"/>
    <lineage>
        <taxon>Bacteria</taxon>
        <taxon>Bacillati</taxon>
        <taxon>Actinomycetota</taxon>
        <taxon>Actinomycetes</taxon>
        <taxon>Mycobacteriales</taxon>
        <taxon>Mycobacteriaceae</taxon>
        <taxon>Mycolicibacterium</taxon>
    </lineage>
</organism>
<feature type="chain" id="PRO_5040994531" description="Lipoprotein" evidence="1">
    <location>
        <begin position="21"/>
        <end position="298"/>
    </location>
</feature>
<keyword evidence="1" id="KW-0732">Signal</keyword>
<accession>A0A9X2YUJ4</accession>
<dbReference type="Proteomes" id="UP001140293">
    <property type="component" value="Unassembled WGS sequence"/>
</dbReference>
<protein>
    <recommendedName>
        <fullName evidence="4">Lipoprotein</fullName>
    </recommendedName>
</protein>
<dbReference type="RefSeq" id="WP_264015639.1">
    <property type="nucleotide sequence ID" value="NZ_JACKSJ010000237.1"/>
</dbReference>
<dbReference type="AlphaFoldDB" id="A0A9X2YUJ4"/>
<evidence type="ECO:0000313" key="2">
    <source>
        <dbReference type="EMBL" id="MCV7173466.1"/>
    </source>
</evidence>
<dbReference type="PROSITE" id="PS51257">
    <property type="entry name" value="PROKAR_LIPOPROTEIN"/>
    <property type="match status" value="1"/>
</dbReference>
<sequence length="298" mass="30713">MRRLIALVAAVLLTAVSGCSDDAATDENHYGAQAAAIGESQSVLGWNLSVANLRFDGDFVLVDVDAARNADDAAPADSLRFGLYGALYHPIEANAVGGCRDAATLDIRPAAAPTPDRLSGTVCLGPMRDQSQVRGVYVYSPKDRVPGTTVAYPAAFPVGLVPTPGTDTGLSLKTTSVDAFDADGAQIAPTAIGEPDAFTGDGYMLMGLDITSVSTRYRDDAVRRGGPLMVVVGPTLPPPGLSYACSTYGSSVLVLPDSSRDAVALNASLCTQGDMNAALLYATVSVVGTHAALWTTRG</sequence>
<evidence type="ECO:0000313" key="3">
    <source>
        <dbReference type="Proteomes" id="UP001140293"/>
    </source>
</evidence>
<dbReference type="EMBL" id="JACKSJ010000237">
    <property type="protein sequence ID" value="MCV7173466.1"/>
    <property type="molecule type" value="Genomic_DNA"/>
</dbReference>
<keyword evidence="3" id="KW-1185">Reference proteome</keyword>
<feature type="signal peptide" evidence="1">
    <location>
        <begin position="1"/>
        <end position="20"/>
    </location>
</feature>
<gene>
    <name evidence="2" type="ORF">H7I41_26435</name>
</gene>
<comment type="caution">
    <text evidence="2">The sequence shown here is derived from an EMBL/GenBank/DDBJ whole genome shotgun (WGS) entry which is preliminary data.</text>
</comment>
<proteinExistence type="predicted"/>
<evidence type="ECO:0000256" key="1">
    <source>
        <dbReference type="SAM" id="SignalP"/>
    </source>
</evidence>
<reference evidence="2" key="2">
    <citation type="journal article" date="2022" name="BMC Genomics">
        <title>Comparative genome analysis of mycobacteria focusing on tRNA and non-coding RNA.</title>
        <authorList>
            <person name="Behra P.R.K."/>
            <person name="Pettersson B.M.F."/>
            <person name="Ramesh M."/>
            <person name="Das S."/>
            <person name="Dasgupta S."/>
            <person name="Kirsebom L.A."/>
        </authorList>
    </citation>
    <scope>NUCLEOTIDE SEQUENCE</scope>
    <source>
        <strain evidence="2">DSM 44615</strain>
    </source>
</reference>
<name>A0A9X2YUJ4_9MYCO</name>
<evidence type="ECO:0008006" key="4">
    <source>
        <dbReference type="Google" id="ProtNLM"/>
    </source>
</evidence>
<reference evidence="2" key="1">
    <citation type="submission" date="2020-07" db="EMBL/GenBank/DDBJ databases">
        <authorList>
            <person name="Pettersson B.M.F."/>
            <person name="Behra P.R.K."/>
            <person name="Ramesh M."/>
            <person name="Das S."/>
            <person name="Dasgupta S."/>
            <person name="Kirsebom L.A."/>
        </authorList>
    </citation>
    <scope>NUCLEOTIDE SEQUENCE</scope>
    <source>
        <strain evidence="2">DSM 44615</strain>
    </source>
</reference>